<protein>
    <submittedName>
        <fullName evidence="2">Uncharacterized protein</fullName>
    </submittedName>
</protein>
<dbReference type="GeneID" id="35603142"/>
<name>A0A2D3UWH5_9PEZI</name>
<reference evidence="2 3" key="1">
    <citation type="submission" date="2016-03" db="EMBL/GenBank/DDBJ databases">
        <authorList>
            <person name="Ploux O."/>
        </authorList>
    </citation>
    <scope>NUCLEOTIDE SEQUENCE [LARGE SCALE GENOMIC DNA]</scope>
    <source>
        <strain evidence="2 3">URUG2</strain>
    </source>
</reference>
<feature type="compositionally biased region" description="Basic and acidic residues" evidence="1">
    <location>
        <begin position="54"/>
        <end position="73"/>
    </location>
</feature>
<evidence type="ECO:0000313" key="2">
    <source>
        <dbReference type="EMBL" id="CZT22172.1"/>
    </source>
</evidence>
<dbReference type="RefSeq" id="XP_023629061.1">
    <property type="nucleotide sequence ID" value="XM_023773293.1"/>
</dbReference>
<gene>
    <name evidence="2" type="ORF">RCC_08041</name>
</gene>
<evidence type="ECO:0000256" key="1">
    <source>
        <dbReference type="SAM" id="MobiDB-lite"/>
    </source>
</evidence>
<proteinExistence type="predicted"/>
<dbReference type="EMBL" id="FJUY01000013">
    <property type="protein sequence ID" value="CZT22172.1"/>
    <property type="molecule type" value="Genomic_DNA"/>
</dbReference>
<feature type="region of interest" description="Disordered" evidence="1">
    <location>
        <begin position="45"/>
        <end position="73"/>
    </location>
</feature>
<feature type="compositionally biased region" description="Basic and acidic residues" evidence="1">
    <location>
        <begin position="13"/>
        <end position="22"/>
    </location>
</feature>
<keyword evidence="3" id="KW-1185">Reference proteome</keyword>
<accession>A0A2D3UWH5</accession>
<sequence>MGLPLWVEPPPGEDERRRKMREERKEALRARIVFLEGMMRTMERFGAQEPRSVPVEHAERKEELARLESIDSL</sequence>
<organism evidence="2 3">
    <name type="scientific">Ramularia collo-cygni</name>
    <dbReference type="NCBI Taxonomy" id="112498"/>
    <lineage>
        <taxon>Eukaryota</taxon>
        <taxon>Fungi</taxon>
        <taxon>Dikarya</taxon>
        <taxon>Ascomycota</taxon>
        <taxon>Pezizomycotina</taxon>
        <taxon>Dothideomycetes</taxon>
        <taxon>Dothideomycetidae</taxon>
        <taxon>Mycosphaerellales</taxon>
        <taxon>Mycosphaerellaceae</taxon>
        <taxon>Ramularia</taxon>
    </lineage>
</organism>
<evidence type="ECO:0000313" key="3">
    <source>
        <dbReference type="Proteomes" id="UP000225277"/>
    </source>
</evidence>
<feature type="region of interest" description="Disordered" evidence="1">
    <location>
        <begin position="1"/>
        <end position="22"/>
    </location>
</feature>
<dbReference type="Proteomes" id="UP000225277">
    <property type="component" value="Unassembled WGS sequence"/>
</dbReference>
<dbReference type="AlphaFoldDB" id="A0A2D3UWH5"/>